<name>A0A4U8Q6F8_9FIRM</name>
<dbReference type="InterPro" id="IPR033738">
    <property type="entry name" value="AsnB_N"/>
</dbReference>
<keyword evidence="5 10" id="KW-0067">ATP-binding</keyword>
<evidence type="ECO:0000256" key="11">
    <source>
        <dbReference type="PIRSR" id="PIRSR001589-3"/>
    </source>
</evidence>
<evidence type="ECO:0000256" key="5">
    <source>
        <dbReference type="ARBA" id="ARBA00022840"/>
    </source>
</evidence>
<evidence type="ECO:0000313" key="14">
    <source>
        <dbReference type="Proteomes" id="UP000306509"/>
    </source>
</evidence>
<comment type="caution">
    <text evidence="13">The sequence shown here is derived from an EMBL/GenBank/DDBJ whole genome shotgun (WGS) entry which is preliminary data.</text>
</comment>
<feature type="site" description="Important for beta-aspartyl-AMP intermediate formation" evidence="11">
    <location>
        <position position="382"/>
    </location>
</feature>
<dbReference type="InterPro" id="IPR051786">
    <property type="entry name" value="ASN_synthetase/amidase"/>
</dbReference>
<dbReference type="GO" id="GO:0006529">
    <property type="term" value="P:asparagine biosynthetic process"/>
    <property type="evidence" value="ECO:0007669"/>
    <property type="project" value="UniProtKB-KW"/>
</dbReference>
<dbReference type="PROSITE" id="PS51278">
    <property type="entry name" value="GATASE_TYPE_2"/>
    <property type="match status" value="1"/>
</dbReference>
<feature type="binding site" evidence="10">
    <location>
        <position position="106"/>
    </location>
    <ligand>
        <name>L-glutamine</name>
        <dbReference type="ChEBI" id="CHEBI:58359"/>
    </ligand>
</feature>
<dbReference type="CDD" id="cd00712">
    <property type="entry name" value="AsnB"/>
    <property type="match status" value="1"/>
</dbReference>
<dbReference type="EC" id="6.3.5.4" evidence="3"/>
<organism evidence="13 14">
    <name type="scientific">Robinsoniella peoriensis</name>
    <dbReference type="NCBI Taxonomy" id="180332"/>
    <lineage>
        <taxon>Bacteria</taxon>
        <taxon>Bacillati</taxon>
        <taxon>Bacillota</taxon>
        <taxon>Clostridia</taxon>
        <taxon>Lachnospirales</taxon>
        <taxon>Lachnospiraceae</taxon>
        <taxon>Robinsoniella</taxon>
    </lineage>
</organism>
<evidence type="ECO:0000256" key="6">
    <source>
        <dbReference type="ARBA" id="ARBA00022888"/>
    </source>
</evidence>
<evidence type="ECO:0000256" key="7">
    <source>
        <dbReference type="ARBA" id="ARBA00022962"/>
    </source>
</evidence>
<dbReference type="GO" id="GO:0005829">
    <property type="term" value="C:cytosol"/>
    <property type="evidence" value="ECO:0007669"/>
    <property type="project" value="TreeGrafter"/>
</dbReference>
<accession>A0A4U8Q6F8</accession>
<evidence type="ECO:0000256" key="4">
    <source>
        <dbReference type="ARBA" id="ARBA00022741"/>
    </source>
</evidence>
<dbReference type="Gene3D" id="3.40.50.620">
    <property type="entry name" value="HUPs"/>
    <property type="match status" value="1"/>
</dbReference>
<dbReference type="SUPFAM" id="SSF56235">
    <property type="entry name" value="N-terminal nucleophile aminohydrolases (Ntn hydrolases)"/>
    <property type="match status" value="1"/>
</dbReference>
<dbReference type="PANTHER" id="PTHR43284">
    <property type="entry name" value="ASPARAGINE SYNTHETASE (GLUTAMINE-HYDROLYZING)"/>
    <property type="match status" value="1"/>
</dbReference>
<dbReference type="EMBL" id="QGQD01000055">
    <property type="protein sequence ID" value="TLD00465.1"/>
    <property type="molecule type" value="Genomic_DNA"/>
</dbReference>
<dbReference type="InterPro" id="IPR017932">
    <property type="entry name" value="GATase_2_dom"/>
</dbReference>
<dbReference type="AlphaFoldDB" id="A0A4U8Q6F8"/>
<keyword evidence="9" id="KW-0028">Amino-acid biosynthesis</keyword>
<dbReference type="GO" id="GO:0004066">
    <property type="term" value="F:asparagine synthase (glutamine-hydrolyzing) activity"/>
    <property type="evidence" value="ECO:0007669"/>
    <property type="project" value="UniProtKB-EC"/>
</dbReference>
<comment type="catalytic activity">
    <reaction evidence="8">
        <text>L-aspartate + L-glutamine + ATP + H2O = L-asparagine + L-glutamate + AMP + diphosphate + H(+)</text>
        <dbReference type="Rhea" id="RHEA:12228"/>
        <dbReference type="ChEBI" id="CHEBI:15377"/>
        <dbReference type="ChEBI" id="CHEBI:15378"/>
        <dbReference type="ChEBI" id="CHEBI:29985"/>
        <dbReference type="ChEBI" id="CHEBI:29991"/>
        <dbReference type="ChEBI" id="CHEBI:30616"/>
        <dbReference type="ChEBI" id="CHEBI:33019"/>
        <dbReference type="ChEBI" id="CHEBI:58048"/>
        <dbReference type="ChEBI" id="CHEBI:58359"/>
        <dbReference type="ChEBI" id="CHEBI:456215"/>
        <dbReference type="EC" id="6.3.5.4"/>
    </reaction>
</comment>
<sequence>MCGIAGFCNPFTEFAKEERKWRGILEKMNQVQKRRGPDDEGTYLNKGCGLAHVRLSIIDLVTGHQPMIKKAEARECAIVYNGEIYNMGELKKELQNEGACFETTSDTEVILEGYMLHGVDYIKRLNGIFAIAIWDANQESLYLFRDRLGVKPLFYTMAGETLVFSSEIKGLFEYPQITPVLDRDGLCEIFALGPAKSYGKGVFKNVMEVLPGQFIRFAKHTWEQKPYWELVSKPHEDSFDETVEKTAWLLEDSVKKQMLSDIPISTFLSGGVDSSLVTAICAKELKKQGKVLNTFSFDFKDNKKYFKSNSFQPSEDRPWVDQMVDYCQTNHHYLECDNMELIDYLFKAVDARDLPCMADVESSLLYFCSKVVGINSVTLTGECADEIFGGYPWFHKKEAFEADAFPWSMSMEPRKTLLSEDVIRQLHMEEYAHEAYQKTIRETPLLPGESKEEKRRREIAYLNLRWFMVTLLDRMDRTSMYSGLEARVPLADHRIVEYIWNVPWTMKCPDGIVKGLLRSAGAGMLPDDVLWRKKSPYPKTYHPEYEQLLGKRLQEVLADPNAPIRQLLDTKKVNDFVNSPSDYGKPWYGQLMAGPQMLAFMLQVNYWLEQYHIQIV</sequence>
<evidence type="ECO:0000256" key="10">
    <source>
        <dbReference type="PIRSR" id="PIRSR001589-2"/>
    </source>
</evidence>
<evidence type="ECO:0000256" key="2">
    <source>
        <dbReference type="ARBA" id="ARBA00005752"/>
    </source>
</evidence>
<evidence type="ECO:0000256" key="9">
    <source>
        <dbReference type="PIRSR" id="PIRSR001589-1"/>
    </source>
</evidence>
<dbReference type="InterPro" id="IPR029055">
    <property type="entry name" value="Ntn_hydrolases_N"/>
</dbReference>
<dbReference type="CDD" id="cd01991">
    <property type="entry name" value="Asn_synthase_B_C"/>
    <property type="match status" value="1"/>
</dbReference>
<keyword evidence="13" id="KW-0436">Ligase</keyword>
<reference evidence="13 14" key="1">
    <citation type="journal article" date="2019" name="Anaerobe">
        <title>Detection of Robinsoniella peoriensis in multiple bone samples of a trauma patient.</title>
        <authorList>
            <person name="Schrottner P."/>
            <person name="Hartwich K."/>
            <person name="Bunk B."/>
            <person name="Schober I."/>
            <person name="Helbig S."/>
            <person name="Rudolph W.W."/>
            <person name="Gunzer F."/>
        </authorList>
    </citation>
    <scope>NUCLEOTIDE SEQUENCE [LARGE SCALE GENOMIC DNA]</scope>
    <source>
        <strain evidence="13 14">DSM 106044</strain>
    </source>
</reference>
<dbReference type="GO" id="GO:0005524">
    <property type="term" value="F:ATP binding"/>
    <property type="evidence" value="ECO:0007669"/>
    <property type="project" value="UniProtKB-KW"/>
</dbReference>
<dbReference type="RefSeq" id="WP_027293438.1">
    <property type="nucleotide sequence ID" value="NZ_CABMJZ010000007.1"/>
</dbReference>
<dbReference type="InterPro" id="IPR014729">
    <property type="entry name" value="Rossmann-like_a/b/a_fold"/>
</dbReference>
<evidence type="ECO:0000256" key="8">
    <source>
        <dbReference type="ARBA" id="ARBA00048741"/>
    </source>
</evidence>
<dbReference type="InterPro" id="IPR001962">
    <property type="entry name" value="Asn_synthase"/>
</dbReference>
<evidence type="ECO:0000259" key="12">
    <source>
        <dbReference type="PROSITE" id="PS51278"/>
    </source>
</evidence>
<evidence type="ECO:0000313" key="13">
    <source>
        <dbReference type="EMBL" id="TLD00465.1"/>
    </source>
</evidence>
<dbReference type="InterPro" id="IPR006426">
    <property type="entry name" value="Asn_synth_AEB"/>
</dbReference>
<gene>
    <name evidence="13" type="primary">asnO</name>
    <name evidence="13" type="ORF">DSM106044_02779</name>
</gene>
<comment type="pathway">
    <text evidence="1">Amino-acid biosynthesis; L-asparagine biosynthesis; L-asparagine from L-aspartate (L-Gln route): step 1/1.</text>
</comment>
<keyword evidence="4 10" id="KW-0547">Nucleotide-binding</keyword>
<dbReference type="Proteomes" id="UP000306509">
    <property type="component" value="Unassembled WGS sequence"/>
</dbReference>
<keyword evidence="7 9" id="KW-0315">Glutamine amidotransferase</keyword>
<dbReference type="Pfam" id="PF00733">
    <property type="entry name" value="Asn_synthase"/>
    <property type="match status" value="1"/>
</dbReference>
<keyword evidence="6 9" id="KW-0061">Asparagine biosynthesis</keyword>
<dbReference type="STRING" id="180332.GCA_000797495_04144"/>
<dbReference type="PIRSF" id="PIRSF001589">
    <property type="entry name" value="Asn_synthetase_glu-h"/>
    <property type="match status" value="1"/>
</dbReference>
<feature type="active site" description="For GATase activity" evidence="9">
    <location>
        <position position="2"/>
    </location>
</feature>
<comment type="similarity">
    <text evidence="2">Belongs to the asparagine synthetase family.</text>
</comment>
<dbReference type="OrthoDB" id="9763290at2"/>
<dbReference type="SUPFAM" id="SSF52402">
    <property type="entry name" value="Adenine nucleotide alpha hydrolases-like"/>
    <property type="match status" value="1"/>
</dbReference>
<evidence type="ECO:0000256" key="3">
    <source>
        <dbReference type="ARBA" id="ARBA00012737"/>
    </source>
</evidence>
<keyword evidence="14" id="KW-1185">Reference proteome</keyword>
<protein>
    <recommendedName>
        <fullName evidence="3">asparagine synthase (glutamine-hydrolyzing)</fullName>
        <ecNumber evidence="3">6.3.5.4</ecNumber>
    </recommendedName>
</protein>
<dbReference type="PANTHER" id="PTHR43284:SF1">
    <property type="entry name" value="ASPARAGINE SYNTHETASE"/>
    <property type="match status" value="1"/>
</dbReference>
<proteinExistence type="inferred from homology"/>
<evidence type="ECO:0000256" key="1">
    <source>
        <dbReference type="ARBA" id="ARBA00005187"/>
    </source>
</evidence>
<dbReference type="Gene3D" id="3.60.20.10">
    <property type="entry name" value="Glutamine Phosphoribosylpyrophosphate, subunit 1, domain 1"/>
    <property type="match status" value="1"/>
</dbReference>
<dbReference type="Pfam" id="PF13537">
    <property type="entry name" value="GATase_7"/>
    <property type="match status" value="1"/>
</dbReference>
<dbReference type="NCBIfam" id="TIGR01536">
    <property type="entry name" value="asn_synth_AEB"/>
    <property type="match status" value="1"/>
</dbReference>
<feature type="domain" description="Glutamine amidotransferase type-2" evidence="12">
    <location>
        <begin position="2"/>
        <end position="220"/>
    </location>
</feature>